<dbReference type="PANTHER" id="PTHR34389">
    <property type="entry name" value="L-RHAMNOSE MUTAROTASE"/>
    <property type="match status" value="1"/>
</dbReference>
<evidence type="ECO:0000313" key="2">
    <source>
        <dbReference type="Proteomes" id="UP000614460"/>
    </source>
</evidence>
<dbReference type="EMBL" id="BMKM01000004">
    <property type="protein sequence ID" value="GGE21861.1"/>
    <property type="molecule type" value="Genomic_DNA"/>
</dbReference>
<reference evidence="1" key="2">
    <citation type="submission" date="2020-09" db="EMBL/GenBank/DDBJ databases">
        <authorList>
            <person name="Sun Q."/>
            <person name="Zhou Y."/>
        </authorList>
    </citation>
    <scope>NUCLEOTIDE SEQUENCE</scope>
    <source>
        <strain evidence="1">CGMCC 1.15966</strain>
    </source>
</reference>
<dbReference type="PANTHER" id="PTHR34389:SF2">
    <property type="entry name" value="L-RHAMNOSE MUTAROTASE"/>
    <property type="match status" value="1"/>
</dbReference>
<dbReference type="AlphaFoldDB" id="A0A8H9FZV3"/>
<gene>
    <name evidence="1" type="ORF">GCM10011516_19360</name>
</gene>
<organism evidence="1 2">
    <name type="scientific">Sphingobacterium cellulitidis</name>
    <dbReference type="NCBI Taxonomy" id="1768011"/>
    <lineage>
        <taxon>Bacteria</taxon>
        <taxon>Pseudomonadati</taxon>
        <taxon>Bacteroidota</taxon>
        <taxon>Sphingobacteriia</taxon>
        <taxon>Sphingobacteriales</taxon>
        <taxon>Sphingobacteriaceae</taxon>
        <taxon>Sphingobacterium</taxon>
    </lineage>
</organism>
<sequence length="141" mass="16530">MWGKINLNLLFIGLISFLISISCQSEKHQVLRYASITGLKSNKVDEYKKLHAAVWPSVLKKLKDCQIQNYSIYLKEIKGEFFLFSYFEYTGDNFEQDMEKMAADPETQKWWKETDPCQIPLDDAKSKGEVWSGMEEVFHME</sequence>
<comment type="caution">
    <text evidence="1">The sequence shown here is derived from an EMBL/GenBank/DDBJ whole genome shotgun (WGS) entry which is preliminary data.</text>
</comment>
<protein>
    <recommendedName>
        <fullName evidence="3">L-rhamnose mutarotase</fullName>
    </recommendedName>
</protein>
<reference evidence="1" key="1">
    <citation type="journal article" date="2014" name="Int. J. Syst. Evol. Microbiol.">
        <title>Complete genome sequence of Corynebacterium casei LMG S-19264T (=DSM 44701T), isolated from a smear-ripened cheese.</title>
        <authorList>
            <consortium name="US DOE Joint Genome Institute (JGI-PGF)"/>
            <person name="Walter F."/>
            <person name="Albersmeier A."/>
            <person name="Kalinowski J."/>
            <person name="Ruckert C."/>
        </authorList>
    </citation>
    <scope>NUCLEOTIDE SEQUENCE</scope>
    <source>
        <strain evidence="1">CGMCC 1.15966</strain>
    </source>
</reference>
<proteinExistence type="predicted"/>
<dbReference type="SUPFAM" id="SSF54909">
    <property type="entry name" value="Dimeric alpha+beta barrel"/>
    <property type="match status" value="1"/>
</dbReference>
<accession>A0A8H9FZV3</accession>
<evidence type="ECO:0000313" key="1">
    <source>
        <dbReference type="EMBL" id="GGE21861.1"/>
    </source>
</evidence>
<dbReference type="Gene3D" id="3.30.70.100">
    <property type="match status" value="1"/>
</dbReference>
<keyword evidence="2" id="KW-1185">Reference proteome</keyword>
<name>A0A8H9FZV3_9SPHI</name>
<dbReference type="Proteomes" id="UP000614460">
    <property type="component" value="Unassembled WGS sequence"/>
</dbReference>
<dbReference type="Pfam" id="PF05336">
    <property type="entry name" value="rhaM"/>
    <property type="match status" value="1"/>
</dbReference>
<dbReference type="InterPro" id="IPR011008">
    <property type="entry name" value="Dimeric_a/b-barrel"/>
</dbReference>
<evidence type="ECO:0008006" key="3">
    <source>
        <dbReference type="Google" id="ProtNLM"/>
    </source>
</evidence>
<dbReference type="InterPro" id="IPR008000">
    <property type="entry name" value="Rham/fucose_mutarotase"/>
</dbReference>
<dbReference type="GO" id="GO:0016857">
    <property type="term" value="F:racemase and epimerase activity, acting on carbohydrates and derivatives"/>
    <property type="evidence" value="ECO:0007669"/>
    <property type="project" value="InterPro"/>
</dbReference>
<dbReference type="PROSITE" id="PS51257">
    <property type="entry name" value="PROKAR_LIPOPROTEIN"/>
    <property type="match status" value="1"/>
</dbReference>
<dbReference type="RefSeq" id="WP_182499254.1">
    <property type="nucleotide sequence ID" value="NZ_BMKM01000004.1"/>
</dbReference>